<evidence type="ECO:0000313" key="2">
    <source>
        <dbReference type="Proteomes" id="UP000002009"/>
    </source>
</evidence>
<dbReference type="Proteomes" id="UP000002009">
    <property type="component" value="Chromosome 5"/>
</dbReference>
<dbReference type="KEGG" id="mis:MICPUN_58896"/>
<dbReference type="AlphaFoldDB" id="C1E759"/>
<dbReference type="RefSeq" id="XP_002502665.1">
    <property type="nucleotide sequence ID" value="XM_002502619.1"/>
</dbReference>
<dbReference type="GeneID" id="8243580"/>
<accession>C1E759</accession>
<dbReference type="EMBL" id="CP001326">
    <property type="protein sequence ID" value="ACO63923.1"/>
    <property type="molecule type" value="Genomic_DNA"/>
</dbReference>
<proteinExistence type="predicted"/>
<reference evidence="1 2" key="1">
    <citation type="journal article" date="2009" name="Science">
        <title>Green evolution and dynamic adaptations revealed by genomes of the marine picoeukaryotes Micromonas.</title>
        <authorList>
            <person name="Worden A.Z."/>
            <person name="Lee J.H."/>
            <person name="Mock T."/>
            <person name="Rouze P."/>
            <person name="Simmons M.P."/>
            <person name="Aerts A.L."/>
            <person name="Allen A.E."/>
            <person name="Cuvelier M.L."/>
            <person name="Derelle E."/>
            <person name="Everett M.V."/>
            <person name="Foulon E."/>
            <person name="Grimwood J."/>
            <person name="Gundlach H."/>
            <person name="Henrissat B."/>
            <person name="Napoli C."/>
            <person name="McDonald S.M."/>
            <person name="Parker M.S."/>
            <person name="Rombauts S."/>
            <person name="Salamov A."/>
            <person name="Von Dassow P."/>
            <person name="Badger J.H."/>
            <person name="Coutinho P.M."/>
            <person name="Demir E."/>
            <person name="Dubchak I."/>
            <person name="Gentemann C."/>
            <person name="Eikrem W."/>
            <person name="Gready J.E."/>
            <person name="John U."/>
            <person name="Lanier W."/>
            <person name="Lindquist E.A."/>
            <person name="Lucas S."/>
            <person name="Mayer K.F."/>
            <person name="Moreau H."/>
            <person name="Not F."/>
            <person name="Otillar R."/>
            <person name="Panaud O."/>
            <person name="Pangilinan J."/>
            <person name="Paulsen I."/>
            <person name="Piegu B."/>
            <person name="Poliakov A."/>
            <person name="Robbens S."/>
            <person name="Schmutz J."/>
            <person name="Toulza E."/>
            <person name="Wyss T."/>
            <person name="Zelensky A."/>
            <person name="Zhou K."/>
            <person name="Armbrust E.V."/>
            <person name="Bhattacharya D."/>
            <person name="Goodenough U.W."/>
            <person name="Van de Peer Y."/>
            <person name="Grigoriev I.V."/>
        </authorList>
    </citation>
    <scope>NUCLEOTIDE SEQUENCE [LARGE SCALE GENOMIC DNA]</scope>
    <source>
        <strain evidence="2">RCC299 / NOUM17</strain>
    </source>
</reference>
<protein>
    <submittedName>
        <fullName evidence="1">Uncharacterized protein</fullName>
    </submittedName>
</protein>
<dbReference type="InParanoid" id="C1E759"/>
<gene>
    <name evidence="1" type="ORF">MICPUN_58896</name>
</gene>
<sequence>MLRPVPSLASLLDDGDARKRRIARLSHERELARDAEVYRGELARQLARLDRRLERIRGAFSSHPVWAPAQTKAAQTGGSAAGASKVDAKERARARMAARYAALVTSGGANVNVNVT</sequence>
<keyword evidence="2" id="KW-1185">Reference proteome</keyword>
<evidence type="ECO:0000313" key="1">
    <source>
        <dbReference type="EMBL" id="ACO63923.1"/>
    </source>
</evidence>
<name>C1E759_MICCC</name>
<organism evidence="1 2">
    <name type="scientific">Micromonas commoda (strain RCC299 / NOUM17 / CCMP2709)</name>
    <name type="common">Picoplanktonic green alga</name>
    <dbReference type="NCBI Taxonomy" id="296587"/>
    <lineage>
        <taxon>Eukaryota</taxon>
        <taxon>Viridiplantae</taxon>
        <taxon>Chlorophyta</taxon>
        <taxon>Mamiellophyceae</taxon>
        <taxon>Mamiellales</taxon>
        <taxon>Mamiellaceae</taxon>
        <taxon>Micromonas</taxon>
    </lineage>
</organism>